<protein>
    <submittedName>
        <fullName evidence="3">Uncharacterized protein</fullName>
    </submittedName>
</protein>
<gene>
    <name evidence="3" type="ORF">JTE90_021655</name>
</gene>
<keyword evidence="4" id="KW-1185">Reference proteome</keyword>
<proteinExistence type="predicted"/>
<sequence>MNSQVSRTHLLDGLRCVNDADFGFIVGNSVLVFQENGKVLYKFGSRPSEPGRFTGPHYAAINNRNQIVVSDFHSHCVKIFDAEGGFISSFGSNGEGNGQFNAPTGVAIDAQDNIIVADWGNCRIQVFDMNGSFLSFINTFGDPLYGPQGLALTTNGHVIVSDSGNHCFKMYKYLQ</sequence>
<dbReference type="Pfam" id="PF01436">
    <property type="entry name" value="NHL"/>
    <property type="match status" value="3"/>
</dbReference>
<comment type="caution">
    <text evidence="3">The sequence shown here is derived from an EMBL/GenBank/DDBJ whole genome shotgun (WGS) entry which is preliminary data.</text>
</comment>
<dbReference type="SUPFAM" id="SSF101898">
    <property type="entry name" value="NHL repeat"/>
    <property type="match status" value="1"/>
</dbReference>
<evidence type="ECO:0000256" key="1">
    <source>
        <dbReference type="ARBA" id="ARBA00022737"/>
    </source>
</evidence>
<dbReference type="InterPro" id="IPR011042">
    <property type="entry name" value="6-blade_b-propeller_TolB-like"/>
</dbReference>
<dbReference type="Proteomes" id="UP000827092">
    <property type="component" value="Unassembled WGS sequence"/>
</dbReference>
<name>A0AAV6VRS6_9ARAC</name>
<dbReference type="EMBL" id="JAFNEN010000041">
    <property type="protein sequence ID" value="KAG8198414.1"/>
    <property type="molecule type" value="Genomic_DNA"/>
</dbReference>
<dbReference type="GO" id="GO:0043161">
    <property type="term" value="P:proteasome-mediated ubiquitin-dependent protein catabolic process"/>
    <property type="evidence" value="ECO:0007669"/>
    <property type="project" value="TreeGrafter"/>
</dbReference>
<feature type="repeat" description="NHL" evidence="2">
    <location>
        <begin position="87"/>
        <end position="130"/>
    </location>
</feature>
<reference evidence="3 4" key="1">
    <citation type="journal article" date="2022" name="Nat. Ecol. Evol.">
        <title>A masculinizing supergene underlies an exaggerated male reproductive morph in a spider.</title>
        <authorList>
            <person name="Hendrickx F."/>
            <person name="De Corte Z."/>
            <person name="Sonet G."/>
            <person name="Van Belleghem S.M."/>
            <person name="Kostlbacher S."/>
            <person name="Vangestel C."/>
        </authorList>
    </citation>
    <scope>NUCLEOTIDE SEQUENCE [LARGE SCALE GENOMIC DNA]</scope>
    <source>
        <strain evidence="3">W744_W776</strain>
    </source>
</reference>
<dbReference type="InterPro" id="IPR001258">
    <property type="entry name" value="NHL_repeat"/>
</dbReference>
<dbReference type="PROSITE" id="PS51125">
    <property type="entry name" value="NHL"/>
    <property type="match status" value="3"/>
</dbReference>
<dbReference type="FunFam" id="2.120.10.30:FF:000004">
    <property type="entry name" value="Tripartite motif containing 2"/>
    <property type="match status" value="1"/>
</dbReference>
<evidence type="ECO:0000256" key="2">
    <source>
        <dbReference type="PROSITE-ProRule" id="PRU00504"/>
    </source>
</evidence>
<feature type="repeat" description="NHL" evidence="2">
    <location>
        <begin position="40"/>
        <end position="83"/>
    </location>
</feature>
<dbReference type="PANTHER" id="PTHR24104">
    <property type="entry name" value="E3 UBIQUITIN-PROTEIN LIGASE NHLRC1-RELATED"/>
    <property type="match status" value="1"/>
</dbReference>
<evidence type="ECO:0000313" key="4">
    <source>
        <dbReference type="Proteomes" id="UP000827092"/>
    </source>
</evidence>
<dbReference type="AlphaFoldDB" id="A0AAV6VRS6"/>
<dbReference type="GO" id="GO:0000209">
    <property type="term" value="P:protein polyubiquitination"/>
    <property type="evidence" value="ECO:0007669"/>
    <property type="project" value="TreeGrafter"/>
</dbReference>
<organism evidence="3 4">
    <name type="scientific">Oedothorax gibbosus</name>
    <dbReference type="NCBI Taxonomy" id="931172"/>
    <lineage>
        <taxon>Eukaryota</taxon>
        <taxon>Metazoa</taxon>
        <taxon>Ecdysozoa</taxon>
        <taxon>Arthropoda</taxon>
        <taxon>Chelicerata</taxon>
        <taxon>Arachnida</taxon>
        <taxon>Araneae</taxon>
        <taxon>Araneomorphae</taxon>
        <taxon>Entelegynae</taxon>
        <taxon>Araneoidea</taxon>
        <taxon>Linyphiidae</taxon>
        <taxon>Erigoninae</taxon>
        <taxon>Oedothorax</taxon>
    </lineage>
</organism>
<feature type="repeat" description="NHL" evidence="2">
    <location>
        <begin position="131"/>
        <end position="174"/>
    </location>
</feature>
<dbReference type="PANTHER" id="PTHR24104:SF57">
    <property type="entry name" value="BEE-MILK PROTEIN"/>
    <property type="match status" value="1"/>
</dbReference>
<accession>A0AAV6VRS6</accession>
<keyword evidence="1" id="KW-0677">Repeat</keyword>
<dbReference type="GO" id="GO:0061630">
    <property type="term" value="F:ubiquitin protein ligase activity"/>
    <property type="evidence" value="ECO:0007669"/>
    <property type="project" value="TreeGrafter"/>
</dbReference>
<dbReference type="InterPro" id="IPR050952">
    <property type="entry name" value="TRIM-NHL_E3_ligases"/>
</dbReference>
<dbReference type="Gene3D" id="2.120.10.30">
    <property type="entry name" value="TolB, C-terminal domain"/>
    <property type="match status" value="2"/>
</dbReference>
<evidence type="ECO:0000313" key="3">
    <source>
        <dbReference type="EMBL" id="KAG8198414.1"/>
    </source>
</evidence>